<dbReference type="Proteomes" id="UP000324897">
    <property type="component" value="Chromosome 4"/>
</dbReference>
<gene>
    <name evidence="2" type="ORF">EJB05_13340</name>
</gene>
<dbReference type="AlphaFoldDB" id="A0A5J9VW82"/>
<feature type="non-terminal residue" evidence="2">
    <location>
        <position position="1"/>
    </location>
</feature>
<protein>
    <submittedName>
        <fullName evidence="2">Uncharacterized protein</fullName>
    </submittedName>
</protein>
<evidence type="ECO:0000313" key="3">
    <source>
        <dbReference type="Proteomes" id="UP000324897"/>
    </source>
</evidence>
<feature type="region of interest" description="Disordered" evidence="1">
    <location>
        <begin position="1"/>
        <end position="34"/>
    </location>
</feature>
<evidence type="ECO:0000256" key="1">
    <source>
        <dbReference type="SAM" id="MobiDB-lite"/>
    </source>
</evidence>
<sequence length="67" mass="7512">MEQASFPEVTSDLDASTLDRKRQRRGPAKQQSDLRAPLIKVCSTSVNEALIKEEFDKLQLNLKTAGH</sequence>
<reference evidence="2 3" key="1">
    <citation type="journal article" date="2019" name="Sci. Rep.">
        <title>A high-quality genome of Eragrostis curvula grass provides insights into Poaceae evolution and supports new strategies to enhance forage quality.</title>
        <authorList>
            <person name="Carballo J."/>
            <person name="Santos B.A.C.M."/>
            <person name="Zappacosta D."/>
            <person name="Garbus I."/>
            <person name="Selva J.P."/>
            <person name="Gallo C.A."/>
            <person name="Diaz A."/>
            <person name="Albertini E."/>
            <person name="Caccamo M."/>
            <person name="Echenique V."/>
        </authorList>
    </citation>
    <scope>NUCLEOTIDE SEQUENCE [LARGE SCALE GENOMIC DNA]</scope>
    <source>
        <strain evidence="3">cv. Victoria</strain>
        <tissue evidence="2">Leaf</tissue>
    </source>
</reference>
<proteinExistence type="predicted"/>
<organism evidence="2 3">
    <name type="scientific">Eragrostis curvula</name>
    <name type="common">weeping love grass</name>
    <dbReference type="NCBI Taxonomy" id="38414"/>
    <lineage>
        <taxon>Eukaryota</taxon>
        <taxon>Viridiplantae</taxon>
        <taxon>Streptophyta</taxon>
        <taxon>Embryophyta</taxon>
        <taxon>Tracheophyta</taxon>
        <taxon>Spermatophyta</taxon>
        <taxon>Magnoliopsida</taxon>
        <taxon>Liliopsida</taxon>
        <taxon>Poales</taxon>
        <taxon>Poaceae</taxon>
        <taxon>PACMAD clade</taxon>
        <taxon>Chloridoideae</taxon>
        <taxon>Eragrostideae</taxon>
        <taxon>Eragrostidinae</taxon>
        <taxon>Eragrostis</taxon>
    </lineage>
</organism>
<dbReference type="EMBL" id="RWGY01000007">
    <property type="protein sequence ID" value="TVU39896.1"/>
    <property type="molecule type" value="Genomic_DNA"/>
</dbReference>
<name>A0A5J9VW82_9POAL</name>
<comment type="caution">
    <text evidence="2">The sequence shown here is derived from an EMBL/GenBank/DDBJ whole genome shotgun (WGS) entry which is preliminary data.</text>
</comment>
<keyword evidence="3" id="KW-1185">Reference proteome</keyword>
<evidence type="ECO:0000313" key="2">
    <source>
        <dbReference type="EMBL" id="TVU39896.1"/>
    </source>
</evidence>
<dbReference type="Gramene" id="TVU39896">
    <property type="protein sequence ID" value="TVU39896"/>
    <property type="gene ID" value="EJB05_13340"/>
</dbReference>
<accession>A0A5J9VW82</accession>